<dbReference type="Pfam" id="PF00001">
    <property type="entry name" value="7tm_1"/>
    <property type="match status" value="1"/>
</dbReference>
<feature type="compositionally biased region" description="Low complexity" evidence="10">
    <location>
        <begin position="832"/>
        <end position="845"/>
    </location>
</feature>
<keyword evidence="14" id="KW-1185">Reference proteome</keyword>
<evidence type="ECO:0000256" key="1">
    <source>
        <dbReference type="ARBA" id="ARBA00004651"/>
    </source>
</evidence>
<dbReference type="InterPro" id="IPR017452">
    <property type="entry name" value="GPCR_Rhodpsn_7TM"/>
</dbReference>
<feature type="transmembrane region" description="Helical" evidence="11">
    <location>
        <begin position="147"/>
        <end position="172"/>
    </location>
</feature>
<evidence type="ECO:0000313" key="14">
    <source>
        <dbReference type="Proteomes" id="UP000735302"/>
    </source>
</evidence>
<feature type="transmembrane region" description="Helical" evidence="11">
    <location>
        <begin position="96"/>
        <end position="117"/>
    </location>
</feature>
<name>A0AAV3YA86_9GAST</name>
<dbReference type="PANTHER" id="PTHR11866">
    <property type="entry name" value="G-PROTEIN COUPLED RECEPTOR FAMILY 1 MEMBER"/>
    <property type="match status" value="1"/>
</dbReference>
<sequence>MNSDVQMSTPGGNISYSSGNAGNSSHDDDRGATIVSPIIMCMAGVMPGGEHLCEFNGLVMVCFGLSTPLIVGFMALERFLFVKHTFFYTKHCVPGAARGIVFALWGFVLFFGLLPLVGFGEYVSQHPGTWCFLNFRTSDPVHSAYGYIYSCLTLLLVLIMVACNLVVIVTLAKVREFRRKHSTGSLNSVLVGEGALDETAKQQAMARKRTQKDIELQMIVVVCAITAVFAICWVPLMIHILLSLILGGKGDPKFALMAIRLASVNQILNPWLYVILRRTLIIRVKKVFCRWKRLLRKKTRPRPRTAPPVGGRRHQYVHVRNQLCHRNMFVGELEPDSLSLTDSMRKSLQRAIPAAMSLPDVMMLDTGRYGEQLPLPDIAKAQSFGGRVSHTDSHVFDVTDYPQGDSHTHCPYCRETMYPSPGPFVSDSDCSECVREREALALKEEQRKLKIKEASPLAGKENGITETHKNLREKIEIANGELKPDALLCETHQVKRNNTLMHPPSEIVDSLEIAKDRASRCPSLCLKHAAEEASRSSLKGHCARSDIKGKEHESRASRPSSLKHDLERSHNLSKSSSSKSTDGSHPQGPRRLLGDSSRTSSSMKSSSASSSVKAKLPLHQSNSLDVPTRGTRPISPIDFQSTRVKSYAGPSQVMSDNQRSDDEGDKDDDNDDMCNSFDADNTMNFQSTLRTDTTTDDYGFSSMPSMPTESVLLSEPNQNTKNVSKRTMKESPKSRPFLKRFGGNINTGSVKNSGVLSGLPPRASKPGNAADMPGVAKTVKPISQTDQQPSERQGRSNSEKTNRSKFLGFGSVKKAEPSTSQLAKSNATTGTPSSLSPDASPSAMSKRSEATSGIVSDESPRISDHGSKGKCQKDMLSEPEPAANTKDKAIVRKVKSLN</sequence>
<dbReference type="GO" id="GO:0005886">
    <property type="term" value="C:plasma membrane"/>
    <property type="evidence" value="ECO:0007669"/>
    <property type="project" value="UniProtKB-SubCell"/>
</dbReference>
<feature type="domain" description="G-protein coupled receptors family 1 profile" evidence="12">
    <location>
        <begin position="49"/>
        <end position="273"/>
    </location>
</feature>
<feature type="compositionally biased region" description="Polar residues" evidence="10">
    <location>
        <begin position="1"/>
        <end position="24"/>
    </location>
</feature>
<dbReference type="InterPro" id="IPR008365">
    <property type="entry name" value="Prostanoid_rcpt"/>
</dbReference>
<evidence type="ECO:0000256" key="8">
    <source>
        <dbReference type="ARBA" id="ARBA00023180"/>
    </source>
</evidence>
<feature type="compositionally biased region" description="Polar residues" evidence="10">
    <location>
        <begin position="781"/>
        <end position="791"/>
    </location>
</feature>
<dbReference type="SUPFAM" id="SSF81321">
    <property type="entry name" value="Family A G protein-coupled receptor-like"/>
    <property type="match status" value="1"/>
</dbReference>
<reference evidence="13 14" key="1">
    <citation type="journal article" date="2021" name="Elife">
        <title>Chloroplast acquisition without the gene transfer in kleptoplastic sea slugs, Plakobranchus ocellatus.</title>
        <authorList>
            <person name="Maeda T."/>
            <person name="Takahashi S."/>
            <person name="Yoshida T."/>
            <person name="Shimamura S."/>
            <person name="Takaki Y."/>
            <person name="Nagai Y."/>
            <person name="Toyoda A."/>
            <person name="Suzuki Y."/>
            <person name="Arimoto A."/>
            <person name="Ishii H."/>
            <person name="Satoh N."/>
            <person name="Nishiyama T."/>
            <person name="Hasebe M."/>
            <person name="Maruyama T."/>
            <person name="Minagawa J."/>
            <person name="Obokata J."/>
            <person name="Shigenobu S."/>
        </authorList>
    </citation>
    <scope>NUCLEOTIDE SEQUENCE [LARGE SCALE GENOMIC DNA]</scope>
</reference>
<feature type="region of interest" description="Disordered" evidence="10">
    <location>
        <begin position="530"/>
        <end position="898"/>
    </location>
</feature>
<feature type="compositionally biased region" description="Polar residues" evidence="10">
    <location>
        <begin position="681"/>
        <end position="692"/>
    </location>
</feature>
<keyword evidence="3 11" id="KW-0812">Transmembrane</keyword>
<comment type="caution">
    <text evidence="13">The sequence shown here is derived from an EMBL/GenBank/DDBJ whole genome shotgun (WGS) entry which is preliminary data.</text>
</comment>
<protein>
    <submittedName>
        <fullName evidence="13">Prostaglandin e2 receptor ep4 subtype</fullName>
    </submittedName>
</protein>
<evidence type="ECO:0000256" key="3">
    <source>
        <dbReference type="ARBA" id="ARBA00022692"/>
    </source>
</evidence>
<evidence type="ECO:0000256" key="7">
    <source>
        <dbReference type="ARBA" id="ARBA00023170"/>
    </source>
</evidence>
<feature type="compositionally biased region" description="Polar residues" evidence="10">
    <location>
        <begin position="817"/>
        <end position="831"/>
    </location>
</feature>
<dbReference type="CDD" id="cd14981">
    <property type="entry name" value="7tmA_Prostanoid_R"/>
    <property type="match status" value="1"/>
</dbReference>
<evidence type="ECO:0000256" key="4">
    <source>
        <dbReference type="ARBA" id="ARBA00022989"/>
    </source>
</evidence>
<dbReference type="AlphaFoldDB" id="A0AAV3YA86"/>
<feature type="region of interest" description="Disordered" evidence="10">
    <location>
        <begin position="1"/>
        <end position="28"/>
    </location>
</feature>
<keyword evidence="9" id="KW-0807">Transducer</keyword>
<feature type="transmembrane region" description="Helical" evidence="11">
    <location>
        <begin position="216"/>
        <end position="242"/>
    </location>
</feature>
<feature type="transmembrane region" description="Helical" evidence="11">
    <location>
        <begin position="55"/>
        <end position="76"/>
    </location>
</feature>
<evidence type="ECO:0000256" key="2">
    <source>
        <dbReference type="ARBA" id="ARBA00022475"/>
    </source>
</evidence>
<evidence type="ECO:0000259" key="12">
    <source>
        <dbReference type="PROSITE" id="PS50262"/>
    </source>
</evidence>
<dbReference type="PANTHER" id="PTHR11866:SF16">
    <property type="entry name" value="PROSTAGLANDIN E2 RECEPTOR EP4 SUBTYPE-LIKE PROTEIN"/>
    <property type="match status" value="1"/>
</dbReference>
<dbReference type="GO" id="GO:0004930">
    <property type="term" value="F:G protein-coupled receptor activity"/>
    <property type="evidence" value="ECO:0007669"/>
    <property type="project" value="UniProtKB-KW"/>
</dbReference>
<evidence type="ECO:0000256" key="6">
    <source>
        <dbReference type="ARBA" id="ARBA00023136"/>
    </source>
</evidence>
<feature type="compositionally biased region" description="Acidic residues" evidence="10">
    <location>
        <begin position="662"/>
        <end position="672"/>
    </location>
</feature>
<keyword evidence="5" id="KW-0297">G-protein coupled receptor</keyword>
<proteinExistence type="predicted"/>
<feature type="compositionally biased region" description="Basic and acidic residues" evidence="10">
    <location>
        <begin position="858"/>
        <end position="876"/>
    </location>
</feature>
<keyword evidence="4 11" id="KW-1133">Transmembrane helix</keyword>
<comment type="subcellular location">
    <subcellularLocation>
        <location evidence="1">Cell membrane</location>
        <topology evidence="1">Multi-pass membrane protein</topology>
    </subcellularLocation>
</comment>
<accession>A0AAV3YA86</accession>
<keyword evidence="8" id="KW-0325">Glycoprotein</keyword>
<gene>
    <name evidence="13" type="ORF">PoB_000556300</name>
</gene>
<feature type="compositionally biased region" description="Low complexity" evidence="10">
    <location>
        <begin position="596"/>
        <end position="611"/>
    </location>
</feature>
<evidence type="ECO:0000256" key="9">
    <source>
        <dbReference type="ARBA" id="ARBA00023224"/>
    </source>
</evidence>
<dbReference type="Proteomes" id="UP000735302">
    <property type="component" value="Unassembled WGS sequence"/>
</dbReference>
<organism evidence="13 14">
    <name type="scientific">Plakobranchus ocellatus</name>
    <dbReference type="NCBI Taxonomy" id="259542"/>
    <lineage>
        <taxon>Eukaryota</taxon>
        <taxon>Metazoa</taxon>
        <taxon>Spiralia</taxon>
        <taxon>Lophotrochozoa</taxon>
        <taxon>Mollusca</taxon>
        <taxon>Gastropoda</taxon>
        <taxon>Heterobranchia</taxon>
        <taxon>Euthyneura</taxon>
        <taxon>Panpulmonata</taxon>
        <taxon>Sacoglossa</taxon>
        <taxon>Placobranchoidea</taxon>
        <taxon>Plakobranchidae</taxon>
        <taxon>Plakobranchus</taxon>
    </lineage>
</organism>
<dbReference type="PRINTS" id="PR01788">
    <property type="entry name" value="PROSTANOIDR"/>
</dbReference>
<dbReference type="InterPro" id="IPR000276">
    <property type="entry name" value="GPCR_Rhodpsn"/>
</dbReference>
<feature type="compositionally biased region" description="Polar residues" evidence="10">
    <location>
        <begin position="744"/>
        <end position="755"/>
    </location>
</feature>
<dbReference type="Gene3D" id="1.20.1070.10">
    <property type="entry name" value="Rhodopsin 7-helix transmembrane proteins"/>
    <property type="match status" value="1"/>
</dbReference>
<dbReference type="GO" id="GO:0007204">
    <property type="term" value="P:positive regulation of cytosolic calcium ion concentration"/>
    <property type="evidence" value="ECO:0007669"/>
    <property type="project" value="TreeGrafter"/>
</dbReference>
<evidence type="ECO:0000256" key="5">
    <source>
        <dbReference type="ARBA" id="ARBA00023040"/>
    </source>
</evidence>
<evidence type="ECO:0000256" key="10">
    <source>
        <dbReference type="SAM" id="MobiDB-lite"/>
    </source>
</evidence>
<keyword evidence="2" id="KW-1003">Cell membrane</keyword>
<evidence type="ECO:0000256" key="11">
    <source>
        <dbReference type="SAM" id="Phobius"/>
    </source>
</evidence>
<dbReference type="EMBL" id="BLXT01000641">
    <property type="protein sequence ID" value="GFN79057.1"/>
    <property type="molecule type" value="Genomic_DNA"/>
</dbReference>
<dbReference type="PROSITE" id="PS50262">
    <property type="entry name" value="G_PROTEIN_RECEP_F1_2"/>
    <property type="match status" value="1"/>
</dbReference>
<feature type="compositionally biased region" description="Basic and acidic residues" evidence="10">
    <location>
        <begin position="543"/>
        <end position="570"/>
    </location>
</feature>
<evidence type="ECO:0000313" key="13">
    <source>
        <dbReference type="EMBL" id="GFN79057.1"/>
    </source>
</evidence>
<keyword evidence="7 13" id="KW-0675">Receptor</keyword>
<feature type="compositionally biased region" description="Basic and acidic residues" evidence="10">
    <location>
        <begin position="792"/>
        <end position="802"/>
    </location>
</feature>
<dbReference type="GO" id="GO:0007189">
    <property type="term" value="P:adenylate cyclase-activating G protein-coupled receptor signaling pathway"/>
    <property type="evidence" value="ECO:0007669"/>
    <property type="project" value="TreeGrafter"/>
</dbReference>
<keyword evidence="6 11" id="KW-0472">Membrane</keyword>